<dbReference type="SUPFAM" id="SSF56935">
    <property type="entry name" value="Porins"/>
    <property type="match status" value="1"/>
</dbReference>
<proteinExistence type="predicted"/>
<dbReference type="RefSeq" id="WP_073146029.1">
    <property type="nucleotide sequence ID" value="NZ_FQUV01000010.1"/>
</dbReference>
<keyword evidence="2" id="KW-1185">Reference proteome</keyword>
<dbReference type="STRING" id="1486859.SAMN05444273_11052"/>
<gene>
    <name evidence="1" type="ORF">SAMN05444273_11052</name>
</gene>
<protein>
    <recommendedName>
        <fullName evidence="3">Beta-barrel porin 2</fullName>
    </recommendedName>
</protein>
<name>A0A1M5DWE9_9RHOB</name>
<dbReference type="EMBL" id="FQUV01000010">
    <property type="protein sequence ID" value="SHF71250.1"/>
    <property type="molecule type" value="Genomic_DNA"/>
</dbReference>
<reference evidence="2" key="1">
    <citation type="submission" date="2016-11" db="EMBL/GenBank/DDBJ databases">
        <authorList>
            <person name="Varghese N."/>
            <person name="Submissions S."/>
        </authorList>
    </citation>
    <scope>NUCLEOTIDE SEQUENCE [LARGE SCALE GENOMIC DNA]</scope>
    <source>
        <strain evidence="2">DSM 100566</strain>
    </source>
</reference>
<evidence type="ECO:0008006" key="3">
    <source>
        <dbReference type="Google" id="ProtNLM"/>
    </source>
</evidence>
<dbReference type="Proteomes" id="UP000184144">
    <property type="component" value="Unassembled WGS sequence"/>
</dbReference>
<evidence type="ECO:0000313" key="1">
    <source>
        <dbReference type="EMBL" id="SHF71250.1"/>
    </source>
</evidence>
<evidence type="ECO:0000313" key="2">
    <source>
        <dbReference type="Proteomes" id="UP000184144"/>
    </source>
</evidence>
<dbReference type="AlphaFoldDB" id="A0A1M5DWE9"/>
<organism evidence="1 2">
    <name type="scientific">Litoreibacter ascidiaceicola</name>
    <dbReference type="NCBI Taxonomy" id="1486859"/>
    <lineage>
        <taxon>Bacteria</taxon>
        <taxon>Pseudomonadati</taxon>
        <taxon>Pseudomonadota</taxon>
        <taxon>Alphaproteobacteria</taxon>
        <taxon>Rhodobacterales</taxon>
        <taxon>Roseobacteraceae</taxon>
        <taxon>Litoreibacter</taxon>
    </lineage>
</organism>
<dbReference type="OrthoDB" id="7756354at2"/>
<accession>A0A1M5DWE9</accession>
<sequence>MAVENIGAKKYALQKTNLIGLLTGSLLSCPAALLAQETDAGGVIATLEVGQRFQYIEEDGFSGSFSDEGLRSLTTVAFGVSSETHSQLLAFNLSTGIVQNLTNGGSTEFESTRASLDYRISNRSTELTFGGFYLRDEVDDLAFDTSLEDDAITTGAGQREVFNLTTGLTVGRESPITGSLRHVFEKSEYSDTTDPSLNDSLTQRVEGRLSFEVSPNLEASVFGSFSTVDEQGVGATDRETSRIGIGATYEVTPSTTLTGEIAYSTEDSRGTVVDETDGLNYAFSLAHARPNGQVSLRFSEDDTLNGKRHQLTAGRSYQLRRGEFSFSLGATKTDGFSPQPIANVQLDYQIDRNSTFEVSLQQSGGIDGGNNEVINTRLDMSYARELTSLSQISAGLALVEENVLNAGGIDRRSVRFNVSHAYQLAREWDLVSGFSHSSVREDAQPTRKRNTVFLGIQKNFSYRP</sequence>